<sequence length="128" mass="14021">MLGSITIDLDPVDRGRSTVGGRGPPARVAQDGLAGLDYMMSEFIPMTPFKRYVFVSPVSRGTQIPYLAAIDLAERCRVPLFPFLESPFALSGREPLTTLCQVSCLKTISLPLASSSFRKPRPILLDLH</sequence>
<dbReference type="Proteomes" id="UP001060085">
    <property type="component" value="Linkage Group LG08"/>
</dbReference>
<dbReference type="EMBL" id="CM044708">
    <property type="protein sequence ID" value="KAI5647804.1"/>
    <property type="molecule type" value="Genomic_DNA"/>
</dbReference>
<keyword evidence="2" id="KW-1185">Reference proteome</keyword>
<proteinExistence type="predicted"/>
<protein>
    <submittedName>
        <fullName evidence="1">Uncharacterized protein</fullName>
    </submittedName>
</protein>
<gene>
    <name evidence="1" type="ORF">M9H77_33809</name>
</gene>
<accession>A0ACB9ZL30</accession>
<reference evidence="2" key="1">
    <citation type="journal article" date="2023" name="Nat. Plants">
        <title>Single-cell RNA sequencing provides a high-resolution roadmap for understanding the multicellular compartmentation of specialized metabolism.</title>
        <authorList>
            <person name="Sun S."/>
            <person name="Shen X."/>
            <person name="Li Y."/>
            <person name="Li Y."/>
            <person name="Wang S."/>
            <person name="Li R."/>
            <person name="Zhang H."/>
            <person name="Shen G."/>
            <person name="Guo B."/>
            <person name="Wei J."/>
            <person name="Xu J."/>
            <person name="St-Pierre B."/>
            <person name="Chen S."/>
            <person name="Sun C."/>
        </authorList>
    </citation>
    <scope>NUCLEOTIDE SEQUENCE [LARGE SCALE GENOMIC DNA]</scope>
</reference>
<evidence type="ECO:0000313" key="2">
    <source>
        <dbReference type="Proteomes" id="UP001060085"/>
    </source>
</evidence>
<comment type="caution">
    <text evidence="1">The sequence shown here is derived from an EMBL/GenBank/DDBJ whole genome shotgun (WGS) entry which is preliminary data.</text>
</comment>
<evidence type="ECO:0000313" key="1">
    <source>
        <dbReference type="EMBL" id="KAI5647804.1"/>
    </source>
</evidence>
<name>A0ACB9ZL30_CATRO</name>
<organism evidence="1 2">
    <name type="scientific">Catharanthus roseus</name>
    <name type="common">Madagascar periwinkle</name>
    <name type="synonym">Vinca rosea</name>
    <dbReference type="NCBI Taxonomy" id="4058"/>
    <lineage>
        <taxon>Eukaryota</taxon>
        <taxon>Viridiplantae</taxon>
        <taxon>Streptophyta</taxon>
        <taxon>Embryophyta</taxon>
        <taxon>Tracheophyta</taxon>
        <taxon>Spermatophyta</taxon>
        <taxon>Magnoliopsida</taxon>
        <taxon>eudicotyledons</taxon>
        <taxon>Gunneridae</taxon>
        <taxon>Pentapetalae</taxon>
        <taxon>asterids</taxon>
        <taxon>lamiids</taxon>
        <taxon>Gentianales</taxon>
        <taxon>Apocynaceae</taxon>
        <taxon>Rauvolfioideae</taxon>
        <taxon>Vinceae</taxon>
        <taxon>Catharanthinae</taxon>
        <taxon>Catharanthus</taxon>
    </lineage>
</organism>